<evidence type="ECO:0000313" key="8">
    <source>
        <dbReference type="EMBL" id="KAL0632680.1"/>
    </source>
</evidence>
<dbReference type="InterPro" id="IPR036140">
    <property type="entry name" value="PFN_sf"/>
</dbReference>
<dbReference type="SUPFAM" id="SSF55770">
    <property type="entry name" value="Profilin (actin-binding protein)"/>
    <property type="match status" value="1"/>
</dbReference>
<dbReference type="InterPro" id="IPR005455">
    <property type="entry name" value="PFN_euk"/>
</dbReference>
<evidence type="ECO:0000256" key="2">
    <source>
        <dbReference type="ARBA" id="ARBA00010058"/>
    </source>
</evidence>
<comment type="similarity">
    <text evidence="2 7">Belongs to the profilin family.</text>
</comment>
<dbReference type="Gene3D" id="3.30.450.30">
    <property type="entry name" value="Dynein light chain 2a, cytoplasmic"/>
    <property type="match status" value="1"/>
</dbReference>
<comment type="subcellular location">
    <subcellularLocation>
        <location evidence="1">Cytoplasm</location>
        <location evidence="1">Cytoskeleton</location>
    </subcellularLocation>
</comment>
<dbReference type="InterPro" id="IPR048278">
    <property type="entry name" value="PFN"/>
</dbReference>
<evidence type="ECO:0000256" key="4">
    <source>
        <dbReference type="ARBA" id="ARBA00023203"/>
    </source>
</evidence>
<dbReference type="PRINTS" id="PR01640">
    <property type="entry name" value="PROFILINPLNT"/>
</dbReference>
<evidence type="ECO:0000313" key="9">
    <source>
        <dbReference type="Proteomes" id="UP001447188"/>
    </source>
</evidence>
<evidence type="ECO:0000256" key="3">
    <source>
        <dbReference type="ARBA" id="ARBA00022490"/>
    </source>
</evidence>
<keyword evidence="3" id="KW-0963">Cytoplasm</keyword>
<keyword evidence="5 6" id="KW-0206">Cytoskeleton</keyword>
<dbReference type="PANTHER" id="PTHR11604:SF0">
    <property type="entry name" value="PROFILIN"/>
    <property type="match status" value="1"/>
</dbReference>
<evidence type="ECO:0000256" key="6">
    <source>
        <dbReference type="RuleBase" id="RU003908"/>
    </source>
</evidence>
<evidence type="ECO:0000256" key="1">
    <source>
        <dbReference type="ARBA" id="ARBA00004245"/>
    </source>
</evidence>
<dbReference type="PANTHER" id="PTHR11604">
    <property type="entry name" value="PROFILIN"/>
    <property type="match status" value="1"/>
</dbReference>
<dbReference type="Proteomes" id="UP001447188">
    <property type="component" value="Unassembled WGS sequence"/>
</dbReference>
<comment type="caution">
    <text evidence="8">The sequence shown here is derived from an EMBL/GenBank/DDBJ whole genome shotgun (WGS) entry which is preliminary data.</text>
</comment>
<proteinExistence type="inferred from homology"/>
<gene>
    <name evidence="8" type="primary">PFY1</name>
    <name evidence="8" type="ORF">Q9L58_008439</name>
</gene>
<accession>A0ABR3GA95</accession>
<sequence length="134" mass="14280">MSWQAYVDTSLISTGKIDGGAIFSAGGDSVWAASKDFTVQQSEVQALISAFKDGLTLGKGVQDLHEKGLYIGGAKYFCIKADERSIYGKKGKEGIISVKTKQAILVAHYPDTVQPGEAAKTVEQLADYLLGVGY</sequence>
<dbReference type="SMART" id="SM00392">
    <property type="entry name" value="PROF"/>
    <property type="match status" value="1"/>
</dbReference>
<comment type="subunit">
    <text evidence="6">Occurs in many kinds of cells as a complex with monomeric actin in a 1:1 ratio.</text>
</comment>
<dbReference type="CDD" id="cd00148">
    <property type="entry name" value="PROF"/>
    <property type="match status" value="1"/>
</dbReference>
<dbReference type="EMBL" id="JBBBZM010000157">
    <property type="protein sequence ID" value="KAL0632680.1"/>
    <property type="molecule type" value="Genomic_DNA"/>
</dbReference>
<keyword evidence="4 7" id="KW-0009">Actin-binding</keyword>
<dbReference type="InterPro" id="IPR027310">
    <property type="entry name" value="Profilin_CS"/>
</dbReference>
<organism evidence="8 9">
    <name type="scientific">Discina gigas</name>
    <dbReference type="NCBI Taxonomy" id="1032678"/>
    <lineage>
        <taxon>Eukaryota</taxon>
        <taxon>Fungi</taxon>
        <taxon>Dikarya</taxon>
        <taxon>Ascomycota</taxon>
        <taxon>Pezizomycotina</taxon>
        <taxon>Pezizomycetes</taxon>
        <taxon>Pezizales</taxon>
        <taxon>Discinaceae</taxon>
        <taxon>Discina</taxon>
    </lineage>
</organism>
<reference evidence="8 9" key="1">
    <citation type="submission" date="2024-02" db="EMBL/GenBank/DDBJ databases">
        <title>Discinaceae phylogenomics.</title>
        <authorList>
            <person name="Dirks A.C."/>
            <person name="James T.Y."/>
        </authorList>
    </citation>
    <scope>NUCLEOTIDE SEQUENCE [LARGE SCALE GENOMIC DNA]</scope>
    <source>
        <strain evidence="8 9">ACD0624</strain>
    </source>
</reference>
<dbReference type="Pfam" id="PF00235">
    <property type="entry name" value="Profilin"/>
    <property type="match status" value="1"/>
</dbReference>
<protein>
    <recommendedName>
        <fullName evidence="7">Profilin</fullName>
    </recommendedName>
</protein>
<keyword evidence="9" id="KW-1185">Reference proteome</keyword>
<comment type="function">
    <text evidence="6">Binds to actin and affects the structure of the cytoskeleton. At high concentrations, profilin prevents the polymerization of actin, whereas it enhances it at low concentrations.</text>
</comment>
<dbReference type="PRINTS" id="PR00392">
    <property type="entry name" value="PROFILIN"/>
</dbReference>
<evidence type="ECO:0000256" key="5">
    <source>
        <dbReference type="ARBA" id="ARBA00023212"/>
    </source>
</evidence>
<evidence type="ECO:0000256" key="7">
    <source>
        <dbReference type="RuleBase" id="RU003909"/>
    </source>
</evidence>
<name>A0ABR3GA95_9PEZI</name>
<dbReference type="PROSITE" id="PS00414">
    <property type="entry name" value="PROFILIN"/>
    <property type="match status" value="1"/>
</dbReference>